<sequence>MAREALATADYVVVIRSEPQGCVWIVEQGARRALSGSAPDAETAKRRGAFAAATLSSLEKIRRRRF</sequence>
<accession>A0A975FYS7</accession>
<name>A0A975FYS7_9CAUL</name>
<proteinExistence type="predicted"/>
<evidence type="ECO:0000313" key="1">
    <source>
        <dbReference type="EMBL" id="QUD87412.1"/>
    </source>
</evidence>
<keyword evidence="2" id="KW-1185">Reference proteome</keyword>
<evidence type="ECO:0000313" key="2">
    <source>
        <dbReference type="Proteomes" id="UP000676409"/>
    </source>
</evidence>
<gene>
    <name evidence="1" type="ORF">KCG34_20525</name>
</gene>
<dbReference type="RefSeq" id="WP_211937464.1">
    <property type="nucleotide sequence ID" value="NZ_CP073078.1"/>
</dbReference>
<protein>
    <submittedName>
        <fullName evidence="1">Uncharacterized protein</fullName>
    </submittedName>
</protein>
<dbReference type="Proteomes" id="UP000676409">
    <property type="component" value="Chromosome"/>
</dbReference>
<reference evidence="1" key="1">
    <citation type="submission" date="2021-04" db="EMBL/GenBank/DDBJ databases">
        <title>The complete genome sequence of Caulobacter sp. S6.</title>
        <authorList>
            <person name="Tang Y."/>
            <person name="Ouyang W."/>
            <person name="Liu Q."/>
            <person name="Huang B."/>
            <person name="Guo Z."/>
            <person name="Lei P."/>
        </authorList>
    </citation>
    <scope>NUCLEOTIDE SEQUENCE</scope>
    <source>
        <strain evidence="1">S6</strain>
    </source>
</reference>
<dbReference type="KEGG" id="caul:KCG34_20525"/>
<organism evidence="1 2">
    <name type="scientific">Phenylobacterium montanum</name>
    <dbReference type="NCBI Taxonomy" id="2823693"/>
    <lineage>
        <taxon>Bacteria</taxon>
        <taxon>Pseudomonadati</taxon>
        <taxon>Pseudomonadota</taxon>
        <taxon>Alphaproteobacteria</taxon>
        <taxon>Caulobacterales</taxon>
        <taxon>Caulobacteraceae</taxon>
        <taxon>Phenylobacterium</taxon>
    </lineage>
</organism>
<dbReference type="EMBL" id="CP073078">
    <property type="protein sequence ID" value="QUD87412.1"/>
    <property type="molecule type" value="Genomic_DNA"/>
</dbReference>
<dbReference type="AlphaFoldDB" id="A0A975FYS7"/>